<keyword evidence="2" id="KW-1185">Reference proteome</keyword>
<protein>
    <recommendedName>
        <fullName evidence="3">Bacteriophage CI repressor-like protein</fullName>
    </recommendedName>
</protein>
<dbReference type="GO" id="GO:0003677">
    <property type="term" value="F:DNA binding"/>
    <property type="evidence" value="ECO:0007669"/>
    <property type="project" value="InterPro"/>
</dbReference>
<accession>A0AA94EGK4</accession>
<evidence type="ECO:0000313" key="2">
    <source>
        <dbReference type="Proteomes" id="UP000286680"/>
    </source>
</evidence>
<dbReference type="InterPro" id="IPR010982">
    <property type="entry name" value="Lambda_DNA-bd_dom_sf"/>
</dbReference>
<sequence>METAFYPYNALAENLTVTDCMHRLKQVINASTIKEVVAWLGVDYSHYKNWKHRRIIPYSLIVPKLLQVGYSVDWLFAPGVKLFYPKPLLSLSDRPAQVIEQQIEYRRYTKAMQKIEPLLKRNRLKNIEHNRTELLSAYLHSYEGWMSLDSSLSFIARATAIEPVPAPLPLSVG</sequence>
<evidence type="ECO:0000313" key="1">
    <source>
        <dbReference type="EMBL" id="RUO44847.1"/>
    </source>
</evidence>
<dbReference type="Proteomes" id="UP000286680">
    <property type="component" value="Unassembled WGS sequence"/>
</dbReference>
<evidence type="ECO:0008006" key="3">
    <source>
        <dbReference type="Google" id="ProtNLM"/>
    </source>
</evidence>
<comment type="caution">
    <text evidence="1">The sequence shown here is derived from an EMBL/GenBank/DDBJ whole genome shotgun (WGS) entry which is preliminary data.</text>
</comment>
<dbReference type="EMBL" id="PIPS01000001">
    <property type="protein sequence ID" value="RUO44847.1"/>
    <property type="molecule type" value="Genomic_DNA"/>
</dbReference>
<organism evidence="1 2">
    <name type="scientific">Idiomarina aquatica</name>
    <dbReference type="NCBI Taxonomy" id="1327752"/>
    <lineage>
        <taxon>Bacteria</taxon>
        <taxon>Pseudomonadati</taxon>
        <taxon>Pseudomonadota</taxon>
        <taxon>Gammaproteobacteria</taxon>
        <taxon>Alteromonadales</taxon>
        <taxon>Idiomarinaceae</taxon>
        <taxon>Idiomarina</taxon>
    </lineage>
</organism>
<name>A0AA94EGK4_9GAMM</name>
<gene>
    <name evidence="1" type="ORF">CWE23_02090</name>
</gene>
<dbReference type="RefSeq" id="WP_105306007.1">
    <property type="nucleotide sequence ID" value="NZ_PIPS01000001.1"/>
</dbReference>
<dbReference type="Gene3D" id="1.10.260.40">
    <property type="entry name" value="lambda repressor-like DNA-binding domains"/>
    <property type="match status" value="1"/>
</dbReference>
<reference evidence="2" key="1">
    <citation type="journal article" date="2018" name="Front. Microbiol.">
        <title>Genome-Based Analysis Reveals the Taxonomy and Diversity of the Family Idiomarinaceae.</title>
        <authorList>
            <person name="Liu Y."/>
            <person name="Lai Q."/>
            <person name="Shao Z."/>
        </authorList>
    </citation>
    <scope>NUCLEOTIDE SEQUENCE [LARGE SCALE GENOMIC DNA]</scope>
    <source>
        <strain evidence="2">SN-14</strain>
    </source>
</reference>
<dbReference type="AlphaFoldDB" id="A0AA94EGK4"/>
<proteinExistence type="predicted"/>